<dbReference type="InterPro" id="IPR012340">
    <property type="entry name" value="NA-bd_OB-fold"/>
</dbReference>
<proteinExistence type="predicted"/>
<reference evidence="2 3" key="1">
    <citation type="submission" date="2019-01" db="EMBL/GenBank/DDBJ databases">
        <title>Sequencing of cultivated peanut Arachis hypogaea provides insights into genome evolution and oil improvement.</title>
        <authorList>
            <person name="Chen X."/>
        </authorList>
    </citation>
    <scope>NUCLEOTIDE SEQUENCE [LARGE SCALE GENOMIC DNA]</scope>
    <source>
        <strain evidence="3">cv. Fuhuasheng</strain>
        <tissue evidence="2">Leaves</tissue>
    </source>
</reference>
<evidence type="ECO:0000313" key="3">
    <source>
        <dbReference type="Proteomes" id="UP000289738"/>
    </source>
</evidence>
<comment type="caution">
    <text evidence="2">The sequence shown here is derived from an EMBL/GenBank/DDBJ whole genome shotgun (WGS) entry which is preliminary data.</text>
</comment>
<evidence type="ECO:0000313" key="2">
    <source>
        <dbReference type="EMBL" id="RYR78378.1"/>
    </source>
</evidence>
<dbReference type="Gene3D" id="2.40.50.140">
    <property type="entry name" value="Nucleic acid-binding proteins"/>
    <property type="match status" value="1"/>
</dbReference>
<evidence type="ECO:0000259" key="1">
    <source>
        <dbReference type="Pfam" id="PF02721"/>
    </source>
</evidence>
<protein>
    <recommendedName>
        <fullName evidence="1">Replication protein A 70 kDa DNA-binding subunit B/D first OB fold domain-containing protein</fullName>
    </recommendedName>
</protein>
<dbReference type="Pfam" id="PF02721">
    <property type="entry name" value="DUF223"/>
    <property type="match status" value="1"/>
</dbReference>
<organism evidence="2 3">
    <name type="scientific">Arachis hypogaea</name>
    <name type="common">Peanut</name>
    <dbReference type="NCBI Taxonomy" id="3818"/>
    <lineage>
        <taxon>Eukaryota</taxon>
        <taxon>Viridiplantae</taxon>
        <taxon>Streptophyta</taxon>
        <taxon>Embryophyta</taxon>
        <taxon>Tracheophyta</taxon>
        <taxon>Spermatophyta</taxon>
        <taxon>Magnoliopsida</taxon>
        <taxon>eudicotyledons</taxon>
        <taxon>Gunneridae</taxon>
        <taxon>Pentapetalae</taxon>
        <taxon>rosids</taxon>
        <taxon>fabids</taxon>
        <taxon>Fabales</taxon>
        <taxon>Fabaceae</taxon>
        <taxon>Papilionoideae</taxon>
        <taxon>50 kb inversion clade</taxon>
        <taxon>dalbergioids sensu lato</taxon>
        <taxon>Dalbergieae</taxon>
        <taxon>Pterocarpus clade</taxon>
        <taxon>Arachis</taxon>
    </lineage>
</organism>
<accession>A0A445ESB5</accession>
<dbReference type="AlphaFoldDB" id="A0A445ESB5"/>
<dbReference type="InterPro" id="IPR003871">
    <property type="entry name" value="RFA1B/D_OB_1st"/>
</dbReference>
<sequence>MYRGVLSDGTLAAIKLLHREGKQGERAFRVELYPSIPLYLFGYQISLVTNKKEHLGCWIYSYMVRLWESPSKFNEKELGSIEMILQNIKDDRIHASIPNPVLKKWLGNIQKFCMYVMSNFIVVDNKIKSRVTSVKWVLTFSHRTIVSPIENPSYSFEAFRLKTITELLNAEKLDNTELFVSSSSDFDYTQCVFFLDMIAEVVGKENQRELVTSKGKETRRLAVVLEDLEHQGGMEGHLSKATFPYLRISQVTTQGAWSATDELNNGVVIVKTVEHTLNSKELIHIYM</sequence>
<gene>
    <name evidence="2" type="ORF">Ahy_A01g003159</name>
</gene>
<dbReference type="Proteomes" id="UP000289738">
    <property type="component" value="Chromosome A01"/>
</dbReference>
<feature type="domain" description="Replication protein A 70 kDa DNA-binding subunit B/D first OB fold" evidence="1">
    <location>
        <begin position="56"/>
        <end position="148"/>
    </location>
</feature>
<keyword evidence="3" id="KW-1185">Reference proteome</keyword>
<name>A0A445ESB5_ARAHY</name>
<dbReference type="EMBL" id="SDMP01000001">
    <property type="protein sequence ID" value="RYR78378.1"/>
    <property type="molecule type" value="Genomic_DNA"/>
</dbReference>